<keyword evidence="2" id="KW-1185">Reference proteome</keyword>
<reference evidence="1 2" key="1">
    <citation type="submission" date="2018-12" db="EMBL/GenBank/DDBJ databases">
        <authorList>
            <person name="Yang Y."/>
        </authorList>
    </citation>
    <scope>NUCLEOTIDE SEQUENCE [LARGE SCALE GENOMIC DNA]</scope>
    <source>
        <strain evidence="1 2">L-25-5w-1</strain>
    </source>
</reference>
<organism evidence="1 2">
    <name type="scientific">Azospirillum griseum</name>
    <dbReference type="NCBI Taxonomy" id="2496639"/>
    <lineage>
        <taxon>Bacteria</taxon>
        <taxon>Pseudomonadati</taxon>
        <taxon>Pseudomonadota</taxon>
        <taxon>Alphaproteobacteria</taxon>
        <taxon>Rhodospirillales</taxon>
        <taxon>Azospirillaceae</taxon>
        <taxon>Azospirillum</taxon>
    </lineage>
</organism>
<sequence>MILLTLPCFGDSVLHKPDAEAQSLGGKPVQERFSATSVFFVLNTMHPRRQTVKTKSARVIVFQTDSKKKKPPQQWAGVSITNHIG</sequence>
<name>A0A431VI50_9PROT</name>
<dbReference type="AlphaFoldDB" id="A0A431VI50"/>
<dbReference type="EMBL" id="RXMA01000008">
    <property type="protein sequence ID" value="RTR20560.1"/>
    <property type="molecule type" value="Genomic_DNA"/>
</dbReference>
<protein>
    <submittedName>
        <fullName evidence="1">Uncharacterized protein</fullName>
    </submittedName>
</protein>
<dbReference type="RefSeq" id="WP_126614919.1">
    <property type="nucleotide sequence ID" value="NZ_JBHUCY010000077.1"/>
</dbReference>
<accession>A0A431VI50</accession>
<evidence type="ECO:0000313" key="1">
    <source>
        <dbReference type="EMBL" id="RTR20560.1"/>
    </source>
</evidence>
<gene>
    <name evidence="1" type="ORF">EJ903_10580</name>
</gene>
<evidence type="ECO:0000313" key="2">
    <source>
        <dbReference type="Proteomes" id="UP000277007"/>
    </source>
</evidence>
<comment type="caution">
    <text evidence="1">The sequence shown here is derived from an EMBL/GenBank/DDBJ whole genome shotgun (WGS) entry which is preliminary data.</text>
</comment>
<proteinExistence type="predicted"/>
<dbReference type="Proteomes" id="UP000277007">
    <property type="component" value="Unassembled WGS sequence"/>
</dbReference>